<dbReference type="SMART" id="SM00400">
    <property type="entry name" value="ZnF_CHCC"/>
    <property type="match status" value="1"/>
</dbReference>
<evidence type="ECO:0000256" key="6">
    <source>
        <dbReference type="ARBA" id="ARBA00022705"/>
    </source>
</evidence>
<dbReference type="InterPro" id="IPR036977">
    <property type="entry name" value="DNA_primase_Znf_CHC2"/>
</dbReference>
<dbReference type="GO" id="GO:1990077">
    <property type="term" value="C:primosome complex"/>
    <property type="evidence" value="ECO:0007669"/>
    <property type="project" value="UniProtKB-KW"/>
</dbReference>
<keyword evidence="11" id="KW-0238">DNA-binding</keyword>
<keyword evidence="12" id="KW-0804">Transcription</keyword>
<keyword evidence="4" id="KW-0808">Transferase</keyword>
<keyword evidence="6" id="KW-0235">DNA replication</keyword>
<feature type="compositionally biased region" description="Polar residues" evidence="13">
    <location>
        <begin position="447"/>
        <end position="458"/>
    </location>
</feature>
<evidence type="ECO:0000256" key="7">
    <source>
        <dbReference type="ARBA" id="ARBA00022723"/>
    </source>
</evidence>
<keyword evidence="10" id="KW-0460">Magnesium</keyword>
<dbReference type="Gene3D" id="3.40.1360.10">
    <property type="match status" value="1"/>
</dbReference>
<evidence type="ECO:0000259" key="14">
    <source>
        <dbReference type="PROSITE" id="PS50880"/>
    </source>
</evidence>
<keyword evidence="7" id="KW-0479">Metal-binding</keyword>
<dbReference type="Gene3D" id="3.90.580.10">
    <property type="entry name" value="Zinc finger, CHC2-type domain"/>
    <property type="match status" value="1"/>
</dbReference>
<dbReference type="EMBL" id="CAEZSM010000041">
    <property type="protein sequence ID" value="CAB4540779.1"/>
    <property type="molecule type" value="Genomic_DNA"/>
</dbReference>
<dbReference type="Gene3D" id="3.90.980.10">
    <property type="entry name" value="DNA primase, catalytic core, N-terminal domain"/>
    <property type="match status" value="1"/>
</dbReference>
<dbReference type="NCBIfam" id="TIGR01391">
    <property type="entry name" value="dnaG"/>
    <property type="match status" value="1"/>
</dbReference>
<evidence type="ECO:0000256" key="2">
    <source>
        <dbReference type="ARBA" id="ARBA00022478"/>
    </source>
</evidence>
<comment type="cofactor">
    <cofactor evidence="1">
        <name>Zn(2+)</name>
        <dbReference type="ChEBI" id="CHEBI:29105"/>
    </cofactor>
</comment>
<gene>
    <name evidence="15" type="ORF">UFOPK1438_00453</name>
    <name evidence="16" type="ORF">UFOPK2329_00229</name>
    <name evidence="17" type="ORF">UFOPK3166_00158</name>
    <name evidence="18" type="ORF">UFOPK4035_00127</name>
    <name evidence="19" type="ORF">UFOPK4087_00292</name>
</gene>
<dbReference type="Pfam" id="PF08275">
    <property type="entry name" value="DNAG_N"/>
    <property type="match status" value="1"/>
</dbReference>
<evidence type="ECO:0000313" key="15">
    <source>
        <dbReference type="EMBL" id="CAB4540779.1"/>
    </source>
</evidence>
<dbReference type="FunFam" id="3.90.580.10:FF:000001">
    <property type="entry name" value="DNA primase"/>
    <property type="match status" value="1"/>
</dbReference>
<reference evidence="15" key="1">
    <citation type="submission" date="2020-05" db="EMBL/GenBank/DDBJ databases">
        <authorList>
            <person name="Chiriac C."/>
            <person name="Salcher M."/>
            <person name="Ghai R."/>
            <person name="Kavagutti S V."/>
        </authorList>
    </citation>
    <scope>NUCLEOTIDE SEQUENCE</scope>
</reference>
<dbReference type="EMBL" id="CAFBPH010000035">
    <property type="protein sequence ID" value="CAB5007819.1"/>
    <property type="molecule type" value="Genomic_DNA"/>
</dbReference>
<dbReference type="PANTHER" id="PTHR30313">
    <property type="entry name" value="DNA PRIMASE"/>
    <property type="match status" value="1"/>
</dbReference>
<sequence length="618" mass="68079">MSGRIKDEDVAYIRDRAPIDEVVGDYVQLKNAGGGQKKGLCPFHDEKSPSFHVTPSKGYFHCFGCQTGGDVIAFLMKIDHLSFSETVERLADRIGYTLRYEEGSSGVSAPAGQRSRLISAHAEAAKFYQEQLNTSPGAAHGRELLTKRGFDKAACQQFGVGYAPDEWDGLTKHLRELGYTIEELEVGGLSKMGQRGPIDKFRNRLMWPIRDISGDVVGFGARKLASDEEDQGPKYLNTSETPIYKKSQVLYGLDVAKKEIAKKRQAVIVEGYTDVMAAHLAGITTAVATCGTAFGADHIRILRRLLMDDDSFRGEVIFTFDGDAAGQKAALRAFGEDQKFVTQTFVAVEPDGLDPCELRQEKGDLALRDLIARRVPLFEFAIRAELKHHKLDTAEGRINALNAAAPLVAQIRDKSLRPEYTRLLAGWLGVEVEIVSSAVAQGAKNRPATNSVENTDTPADNAWRPDPNEARLILEREVLKTRIQEPTLFGASSILWKEIEASGFTHPAYRQMRSLIDAKAPDSPLTIDVIDDENMKALFTELAVEPIRSDGKVPDHYVASIVARLREVAISRSIAELKSSLQRLNPVENEIEYNAAFASLVALESARRTLHEVALGGL</sequence>
<dbReference type="GO" id="GO:0003677">
    <property type="term" value="F:DNA binding"/>
    <property type="evidence" value="ECO:0007669"/>
    <property type="project" value="UniProtKB-KW"/>
</dbReference>
<dbReference type="SUPFAM" id="SSF57783">
    <property type="entry name" value="Zinc beta-ribbon"/>
    <property type="match status" value="1"/>
</dbReference>
<evidence type="ECO:0000256" key="8">
    <source>
        <dbReference type="ARBA" id="ARBA00022771"/>
    </source>
</evidence>
<dbReference type="InterPro" id="IPR002694">
    <property type="entry name" value="Znf_CHC2"/>
</dbReference>
<dbReference type="PIRSF" id="PIRSF002811">
    <property type="entry name" value="DnaG"/>
    <property type="match status" value="1"/>
</dbReference>
<evidence type="ECO:0000313" key="19">
    <source>
        <dbReference type="EMBL" id="CAB5007819.1"/>
    </source>
</evidence>
<dbReference type="InterPro" id="IPR034151">
    <property type="entry name" value="TOPRIM_DnaG_bac"/>
</dbReference>
<dbReference type="InterPro" id="IPR006295">
    <property type="entry name" value="DNA_primase_DnaG"/>
</dbReference>
<evidence type="ECO:0000313" key="16">
    <source>
        <dbReference type="EMBL" id="CAB4666035.1"/>
    </source>
</evidence>
<dbReference type="Pfam" id="PF08278">
    <property type="entry name" value="DnaG_DnaB_bind"/>
    <property type="match status" value="1"/>
</dbReference>
<evidence type="ECO:0000256" key="11">
    <source>
        <dbReference type="ARBA" id="ARBA00023125"/>
    </source>
</evidence>
<evidence type="ECO:0000256" key="12">
    <source>
        <dbReference type="ARBA" id="ARBA00023163"/>
    </source>
</evidence>
<feature type="region of interest" description="Disordered" evidence="13">
    <location>
        <begin position="444"/>
        <end position="465"/>
    </location>
</feature>
<accession>A0A6J6BR04</accession>
<dbReference type="AlphaFoldDB" id="A0A6J6BR04"/>
<dbReference type="InterPro" id="IPR006171">
    <property type="entry name" value="TOPRIM_dom"/>
</dbReference>
<dbReference type="EMBL" id="CAEZWZ010000017">
    <property type="protein sequence ID" value="CAB4666035.1"/>
    <property type="molecule type" value="Genomic_DNA"/>
</dbReference>
<dbReference type="Pfam" id="PF13662">
    <property type="entry name" value="Toprim_4"/>
    <property type="match status" value="1"/>
</dbReference>
<dbReference type="InterPro" id="IPR037068">
    <property type="entry name" value="DNA_primase_core_N_sf"/>
</dbReference>
<evidence type="ECO:0000313" key="18">
    <source>
        <dbReference type="EMBL" id="CAB4989884.1"/>
    </source>
</evidence>
<organism evidence="15">
    <name type="scientific">freshwater metagenome</name>
    <dbReference type="NCBI Taxonomy" id="449393"/>
    <lineage>
        <taxon>unclassified sequences</taxon>
        <taxon>metagenomes</taxon>
        <taxon>ecological metagenomes</taxon>
    </lineage>
</organism>
<keyword evidence="3" id="KW-0639">Primosome</keyword>
<dbReference type="GO" id="GO:0006269">
    <property type="term" value="P:DNA replication, synthesis of primer"/>
    <property type="evidence" value="ECO:0007669"/>
    <property type="project" value="UniProtKB-KW"/>
</dbReference>
<dbReference type="InterPro" id="IPR013264">
    <property type="entry name" value="DNAG_N"/>
</dbReference>
<evidence type="ECO:0000256" key="9">
    <source>
        <dbReference type="ARBA" id="ARBA00022833"/>
    </source>
</evidence>
<dbReference type="CDD" id="cd03364">
    <property type="entry name" value="TOPRIM_DnaG_primases"/>
    <property type="match status" value="1"/>
</dbReference>
<keyword evidence="2" id="KW-0240">DNA-directed RNA polymerase</keyword>
<dbReference type="PANTHER" id="PTHR30313:SF2">
    <property type="entry name" value="DNA PRIMASE"/>
    <property type="match status" value="1"/>
</dbReference>
<dbReference type="GO" id="GO:0008270">
    <property type="term" value="F:zinc ion binding"/>
    <property type="evidence" value="ECO:0007669"/>
    <property type="project" value="UniProtKB-KW"/>
</dbReference>
<dbReference type="GO" id="GO:0003899">
    <property type="term" value="F:DNA-directed RNA polymerase activity"/>
    <property type="evidence" value="ECO:0007669"/>
    <property type="project" value="InterPro"/>
</dbReference>
<dbReference type="HAMAP" id="MF_00974">
    <property type="entry name" value="DNA_primase_DnaG"/>
    <property type="match status" value="1"/>
</dbReference>
<evidence type="ECO:0000313" key="17">
    <source>
        <dbReference type="EMBL" id="CAB4817533.1"/>
    </source>
</evidence>
<evidence type="ECO:0000256" key="3">
    <source>
        <dbReference type="ARBA" id="ARBA00022515"/>
    </source>
</evidence>
<dbReference type="SMART" id="SM00493">
    <property type="entry name" value="TOPRIM"/>
    <property type="match status" value="1"/>
</dbReference>
<keyword evidence="8" id="KW-0863">Zinc-finger</keyword>
<dbReference type="Pfam" id="PF10410">
    <property type="entry name" value="DnaB_bind"/>
    <property type="match status" value="1"/>
</dbReference>
<evidence type="ECO:0000256" key="13">
    <source>
        <dbReference type="SAM" id="MobiDB-lite"/>
    </source>
</evidence>
<dbReference type="InterPro" id="IPR013173">
    <property type="entry name" value="DNA_primase_DnaG_DnaB-bd_dom"/>
</dbReference>
<keyword evidence="9" id="KW-0862">Zinc</keyword>
<feature type="domain" description="Toprim" evidence="14">
    <location>
        <begin position="264"/>
        <end position="350"/>
    </location>
</feature>
<dbReference type="EMBL" id="CAFABD010000012">
    <property type="protein sequence ID" value="CAB4817533.1"/>
    <property type="molecule type" value="Genomic_DNA"/>
</dbReference>
<keyword evidence="5" id="KW-0548">Nucleotidyltransferase</keyword>
<evidence type="ECO:0000256" key="4">
    <source>
        <dbReference type="ARBA" id="ARBA00022679"/>
    </source>
</evidence>
<dbReference type="SUPFAM" id="SSF56731">
    <property type="entry name" value="DNA primase core"/>
    <property type="match status" value="1"/>
</dbReference>
<dbReference type="FunFam" id="3.90.980.10:FF:000001">
    <property type="entry name" value="DNA primase"/>
    <property type="match status" value="1"/>
</dbReference>
<proteinExistence type="inferred from homology"/>
<evidence type="ECO:0000256" key="10">
    <source>
        <dbReference type="ARBA" id="ARBA00022842"/>
    </source>
</evidence>
<dbReference type="EMBL" id="CAFBOX010000010">
    <property type="protein sequence ID" value="CAB4989884.1"/>
    <property type="molecule type" value="Genomic_DNA"/>
</dbReference>
<dbReference type="InterPro" id="IPR050219">
    <property type="entry name" value="DnaG_primase"/>
</dbReference>
<dbReference type="GO" id="GO:0000428">
    <property type="term" value="C:DNA-directed RNA polymerase complex"/>
    <property type="evidence" value="ECO:0007669"/>
    <property type="project" value="UniProtKB-KW"/>
</dbReference>
<evidence type="ECO:0000256" key="1">
    <source>
        <dbReference type="ARBA" id="ARBA00001947"/>
    </source>
</evidence>
<name>A0A6J6BR04_9ZZZZ</name>
<dbReference type="Pfam" id="PF01807">
    <property type="entry name" value="Zn_ribbon_DnaG"/>
    <property type="match status" value="1"/>
</dbReference>
<dbReference type="InterPro" id="IPR019475">
    <property type="entry name" value="DNA_primase_DnaB-bd"/>
</dbReference>
<evidence type="ECO:0000256" key="5">
    <source>
        <dbReference type="ARBA" id="ARBA00022695"/>
    </source>
</evidence>
<dbReference type="InterPro" id="IPR030846">
    <property type="entry name" value="DnaG_bac"/>
</dbReference>
<protein>
    <submittedName>
        <fullName evidence="15">Unannotated protein</fullName>
    </submittedName>
</protein>
<dbReference type="PROSITE" id="PS50880">
    <property type="entry name" value="TOPRIM"/>
    <property type="match status" value="1"/>
</dbReference>
<dbReference type="GO" id="GO:0005737">
    <property type="term" value="C:cytoplasm"/>
    <property type="evidence" value="ECO:0007669"/>
    <property type="project" value="TreeGrafter"/>
</dbReference>